<evidence type="ECO:0000313" key="11">
    <source>
        <dbReference type="Proteomes" id="UP000244855"/>
    </source>
</evidence>
<dbReference type="GO" id="GO:0006120">
    <property type="term" value="P:mitochondrial electron transport, NADH to ubiquinone"/>
    <property type="evidence" value="ECO:0007669"/>
    <property type="project" value="UniProtKB-ARBA"/>
</dbReference>
<dbReference type="GO" id="GO:1902494">
    <property type="term" value="C:catalytic complex"/>
    <property type="evidence" value="ECO:0007669"/>
    <property type="project" value="UniProtKB-ARBA"/>
</dbReference>
<dbReference type="InterPro" id="IPR042128">
    <property type="entry name" value="NuoE_dom"/>
</dbReference>
<dbReference type="FunFam" id="1.10.10.1590:FF:000001">
    <property type="entry name" value="NADH-quinone oxidoreductase subunit E"/>
    <property type="match status" value="1"/>
</dbReference>
<evidence type="ECO:0000256" key="4">
    <source>
        <dbReference type="ARBA" id="ARBA00022967"/>
    </source>
</evidence>
<dbReference type="InterPro" id="IPR036249">
    <property type="entry name" value="Thioredoxin-like_sf"/>
</dbReference>
<keyword evidence="7" id="KW-0520">NAD</keyword>
<dbReference type="PANTHER" id="PTHR10371:SF3">
    <property type="entry name" value="NADH DEHYDROGENASE [UBIQUINONE] FLAVOPROTEIN 2, MITOCHONDRIAL"/>
    <property type="match status" value="1"/>
</dbReference>
<dbReference type="GO" id="GO:0016491">
    <property type="term" value="F:oxidoreductase activity"/>
    <property type="evidence" value="ECO:0007669"/>
    <property type="project" value="InterPro"/>
</dbReference>
<keyword evidence="3" id="KW-0479">Metal-binding</keyword>
<dbReference type="Gene3D" id="3.40.30.10">
    <property type="entry name" value="Glutaredoxin"/>
    <property type="match status" value="1"/>
</dbReference>
<evidence type="ECO:0000256" key="2">
    <source>
        <dbReference type="ARBA" id="ARBA00022714"/>
    </source>
</evidence>
<feature type="region of interest" description="Disordered" evidence="9">
    <location>
        <begin position="221"/>
        <end position="292"/>
    </location>
</feature>
<comment type="cofactor">
    <cofactor evidence="8">
        <name>[2Fe-2S] cluster</name>
        <dbReference type="ChEBI" id="CHEBI:190135"/>
    </cofactor>
</comment>
<keyword evidence="2" id="KW-0001">2Fe-2S</keyword>
<dbReference type="OrthoDB" id="10254187at2759"/>
<reference evidence="10 11" key="1">
    <citation type="journal article" date="2018" name="Sci. Rep.">
        <title>Comparative genomics provides insights into the lifestyle and reveals functional heterogeneity of dark septate endophytic fungi.</title>
        <authorList>
            <person name="Knapp D.G."/>
            <person name="Nemeth J.B."/>
            <person name="Barry K."/>
            <person name="Hainaut M."/>
            <person name="Henrissat B."/>
            <person name="Johnson J."/>
            <person name="Kuo A."/>
            <person name="Lim J.H.P."/>
            <person name="Lipzen A."/>
            <person name="Nolan M."/>
            <person name="Ohm R.A."/>
            <person name="Tamas L."/>
            <person name="Grigoriev I.V."/>
            <person name="Spatafora J.W."/>
            <person name="Nagy L.G."/>
            <person name="Kovacs G.M."/>
        </authorList>
    </citation>
    <scope>NUCLEOTIDE SEQUENCE [LARGE SCALE GENOMIC DNA]</scope>
    <source>
        <strain evidence="10 11">DSE2036</strain>
    </source>
</reference>
<evidence type="ECO:0000256" key="5">
    <source>
        <dbReference type="ARBA" id="ARBA00023004"/>
    </source>
</evidence>
<evidence type="ECO:0000256" key="9">
    <source>
        <dbReference type="SAM" id="MobiDB-lite"/>
    </source>
</evidence>
<dbReference type="PANTHER" id="PTHR10371">
    <property type="entry name" value="NADH DEHYDROGENASE UBIQUINONE FLAVOPROTEIN 2, MITOCHONDRIAL"/>
    <property type="match status" value="1"/>
</dbReference>
<dbReference type="GO" id="GO:0098796">
    <property type="term" value="C:membrane protein complex"/>
    <property type="evidence" value="ECO:0007669"/>
    <property type="project" value="UniProtKB-ARBA"/>
</dbReference>
<organism evidence="10 11">
    <name type="scientific">Periconia macrospinosa</name>
    <dbReference type="NCBI Taxonomy" id="97972"/>
    <lineage>
        <taxon>Eukaryota</taxon>
        <taxon>Fungi</taxon>
        <taxon>Dikarya</taxon>
        <taxon>Ascomycota</taxon>
        <taxon>Pezizomycotina</taxon>
        <taxon>Dothideomycetes</taxon>
        <taxon>Pleosporomycetidae</taxon>
        <taxon>Pleosporales</taxon>
        <taxon>Massarineae</taxon>
        <taxon>Periconiaceae</taxon>
        <taxon>Periconia</taxon>
    </lineage>
</organism>
<name>A0A2V1DXZ5_9PLEO</name>
<comment type="similarity">
    <text evidence="1">Belongs to the complex I 24 kDa subunit family.</text>
</comment>
<dbReference type="Gene3D" id="1.10.10.1590">
    <property type="entry name" value="NADH-quinone oxidoreductase subunit E"/>
    <property type="match status" value="1"/>
</dbReference>
<dbReference type="EMBL" id="KZ805346">
    <property type="protein sequence ID" value="PVI02194.1"/>
    <property type="molecule type" value="Genomic_DNA"/>
</dbReference>
<dbReference type="PROSITE" id="PS01099">
    <property type="entry name" value="COMPLEX1_24K"/>
    <property type="match status" value="1"/>
</dbReference>
<proteinExistence type="inferred from homology"/>
<dbReference type="InterPro" id="IPR041921">
    <property type="entry name" value="NuoE_N"/>
</dbReference>
<evidence type="ECO:0000256" key="1">
    <source>
        <dbReference type="ARBA" id="ARBA00010643"/>
    </source>
</evidence>
<dbReference type="STRING" id="97972.A0A2V1DXZ5"/>
<dbReference type="GO" id="GO:0046872">
    <property type="term" value="F:metal ion binding"/>
    <property type="evidence" value="ECO:0007669"/>
    <property type="project" value="UniProtKB-KW"/>
</dbReference>
<dbReference type="Proteomes" id="UP000244855">
    <property type="component" value="Unassembled WGS sequence"/>
</dbReference>
<dbReference type="CDD" id="cd03064">
    <property type="entry name" value="TRX_Fd_NuoE"/>
    <property type="match status" value="1"/>
</dbReference>
<dbReference type="GO" id="GO:0051537">
    <property type="term" value="F:2 iron, 2 sulfur cluster binding"/>
    <property type="evidence" value="ECO:0007669"/>
    <property type="project" value="UniProtKB-KW"/>
</dbReference>
<accession>A0A2V1DXZ5</accession>
<dbReference type="NCBIfam" id="TIGR01958">
    <property type="entry name" value="nuoE_fam"/>
    <property type="match status" value="1"/>
</dbReference>
<dbReference type="SUPFAM" id="SSF52833">
    <property type="entry name" value="Thioredoxin-like"/>
    <property type="match status" value="1"/>
</dbReference>
<keyword evidence="6" id="KW-0411">Iron-sulfur</keyword>
<dbReference type="InterPro" id="IPR002023">
    <property type="entry name" value="NuoE-like"/>
</dbReference>
<gene>
    <name evidence="10" type="ORF">DM02DRAFT_613158</name>
</gene>
<dbReference type="GO" id="GO:0005743">
    <property type="term" value="C:mitochondrial inner membrane"/>
    <property type="evidence" value="ECO:0007669"/>
    <property type="project" value="UniProtKB-ARBA"/>
</dbReference>
<evidence type="ECO:0000256" key="8">
    <source>
        <dbReference type="ARBA" id="ARBA00034078"/>
    </source>
</evidence>
<dbReference type="NCBIfam" id="NF005725">
    <property type="entry name" value="PRK07539.1-5"/>
    <property type="match status" value="1"/>
</dbReference>
<dbReference type="Pfam" id="PF01257">
    <property type="entry name" value="2Fe-2S_thioredx"/>
    <property type="match status" value="1"/>
</dbReference>
<sequence>MASKLTPLLWRSGLRALRPIQRAQWRSFAVTTPARSDSLNVHRNTPENNPSIPFKFTPQNEELIKEVLSRYPSQYKKAAVMPLLDLGQRQHGFTSISVMNEVARILEMPPMRVYEVATFYTMYNRNPVGKYHVQVCTTTPCMLRDSDAVMKACEDTLGIHHGQTTKDGLFTMTEVECLGACANAPMVQINDDFYEDLTYETTASLLKALKHAAELTGAQPGATGLAGEAGKGAPTGDNKAINEQGRSYEASGVKVPTPGPLSGRKSCEPAGGLTSLTSEPWGNETLRKDGEL</sequence>
<keyword evidence="4" id="KW-1278">Translocase</keyword>
<evidence type="ECO:0000256" key="3">
    <source>
        <dbReference type="ARBA" id="ARBA00022723"/>
    </source>
</evidence>
<protein>
    <submittedName>
        <fullName evidence="10">Uncharacterized protein</fullName>
    </submittedName>
</protein>
<dbReference type="GO" id="GO:0008137">
    <property type="term" value="F:NADH dehydrogenase (ubiquinone) activity"/>
    <property type="evidence" value="ECO:0007669"/>
    <property type="project" value="UniProtKB-ARBA"/>
</dbReference>
<dbReference type="FunFam" id="3.40.30.10:FF:000022">
    <property type="entry name" value="NADH dehydrogenase flavoprotein 2, mitochondrial"/>
    <property type="match status" value="1"/>
</dbReference>
<dbReference type="AlphaFoldDB" id="A0A2V1DXZ5"/>
<keyword evidence="5" id="KW-0408">Iron</keyword>
<evidence type="ECO:0000256" key="6">
    <source>
        <dbReference type="ARBA" id="ARBA00023014"/>
    </source>
</evidence>
<evidence type="ECO:0000313" key="10">
    <source>
        <dbReference type="EMBL" id="PVI02194.1"/>
    </source>
</evidence>
<keyword evidence="11" id="KW-1185">Reference proteome</keyword>
<evidence type="ECO:0000256" key="7">
    <source>
        <dbReference type="ARBA" id="ARBA00023027"/>
    </source>
</evidence>